<feature type="region of interest" description="Disordered" evidence="1">
    <location>
        <begin position="1"/>
        <end position="85"/>
    </location>
</feature>
<keyword evidence="3" id="KW-1185">Reference proteome</keyword>
<evidence type="ECO:0000313" key="2">
    <source>
        <dbReference type="EMBL" id="KAK8602563.1"/>
    </source>
</evidence>
<dbReference type="EMBL" id="JBBPBM010000001">
    <property type="protein sequence ID" value="KAK8602563.1"/>
    <property type="molecule type" value="Genomic_DNA"/>
</dbReference>
<dbReference type="Proteomes" id="UP001472677">
    <property type="component" value="Unassembled WGS sequence"/>
</dbReference>
<evidence type="ECO:0000313" key="3">
    <source>
        <dbReference type="Proteomes" id="UP001472677"/>
    </source>
</evidence>
<gene>
    <name evidence="2" type="ORF">V6N12_052369</name>
</gene>
<organism evidence="2 3">
    <name type="scientific">Hibiscus sabdariffa</name>
    <name type="common">roselle</name>
    <dbReference type="NCBI Taxonomy" id="183260"/>
    <lineage>
        <taxon>Eukaryota</taxon>
        <taxon>Viridiplantae</taxon>
        <taxon>Streptophyta</taxon>
        <taxon>Embryophyta</taxon>
        <taxon>Tracheophyta</taxon>
        <taxon>Spermatophyta</taxon>
        <taxon>Magnoliopsida</taxon>
        <taxon>eudicotyledons</taxon>
        <taxon>Gunneridae</taxon>
        <taxon>Pentapetalae</taxon>
        <taxon>rosids</taxon>
        <taxon>malvids</taxon>
        <taxon>Malvales</taxon>
        <taxon>Malvaceae</taxon>
        <taxon>Malvoideae</taxon>
        <taxon>Hibiscus</taxon>
    </lineage>
</organism>
<accession>A0ABR2GI12</accession>
<evidence type="ECO:0000256" key="1">
    <source>
        <dbReference type="SAM" id="MobiDB-lite"/>
    </source>
</evidence>
<feature type="compositionally biased region" description="Low complexity" evidence="1">
    <location>
        <begin position="30"/>
        <end position="46"/>
    </location>
</feature>
<feature type="compositionally biased region" description="Polar residues" evidence="1">
    <location>
        <begin position="1"/>
        <end position="26"/>
    </location>
</feature>
<name>A0ABR2GI12_9ROSI</name>
<reference evidence="2 3" key="1">
    <citation type="journal article" date="2024" name="G3 (Bethesda)">
        <title>Genome assembly of Hibiscus sabdariffa L. provides insights into metabolisms of medicinal natural products.</title>
        <authorList>
            <person name="Kim T."/>
        </authorList>
    </citation>
    <scope>NUCLEOTIDE SEQUENCE [LARGE SCALE GENOMIC DNA]</scope>
    <source>
        <strain evidence="2">TK-2024</strain>
        <tissue evidence="2">Old leaves</tissue>
    </source>
</reference>
<sequence>MEQDNDTLPTATPDFVSSSTDETFSAEQIPPALSTQSTAPSTTTSPNERDVSEATHAQSSTNVHLMVRTKGSFRTPDPVARSTRNTSNIDVRSAAIYSYAVITCHRSKKLASCI</sequence>
<protein>
    <submittedName>
        <fullName evidence="2">Uncharacterized protein</fullName>
    </submittedName>
</protein>
<comment type="caution">
    <text evidence="2">The sequence shown here is derived from an EMBL/GenBank/DDBJ whole genome shotgun (WGS) entry which is preliminary data.</text>
</comment>
<proteinExistence type="predicted"/>